<evidence type="ECO:0000256" key="1">
    <source>
        <dbReference type="SAM" id="MobiDB-lite"/>
    </source>
</evidence>
<organism evidence="3 4">
    <name type="scientific">Gulo gulo</name>
    <name type="common">Wolverine</name>
    <name type="synonym">Gluton</name>
    <dbReference type="NCBI Taxonomy" id="48420"/>
    <lineage>
        <taxon>Eukaryota</taxon>
        <taxon>Metazoa</taxon>
        <taxon>Chordata</taxon>
        <taxon>Craniata</taxon>
        <taxon>Vertebrata</taxon>
        <taxon>Euteleostomi</taxon>
        <taxon>Mammalia</taxon>
        <taxon>Eutheria</taxon>
        <taxon>Laurasiatheria</taxon>
        <taxon>Carnivora</taxon>
        <taxon>Caniformia</taxon>
        <taxon>Musteloidea</taxon>
        <taxon>Mustelidae</taxon>
        <taxon>Guloninae</taxon>
        <taxon>Gulo</taxon>
    </lineage>
</organism>
<keyword evidence="4" id="KW-1185">Reference proteome</keyword>
<protein>
    <submittedName>
        <fullName evidence="3">Uncharacterized protein</fullName>
    </submittedName>
</protein>
<reference evidence="3 4" key="1">
    <citation type="submission" date="2018-10" db="EMBL/GenBank/DDBJ databases">
        <authorList>
            <person name="Ekblom R."/>
            <person name="Jareborg N."/>
        </authorList>
    </citation>
    <scope>NUCLEOTIDE SEQUENCE [LARGE SCALE GENOMIC DNA]</scope>
    <source>
        <tissue evidence="3">Muscle</tissue>
    </source>
</reference>
<evidence type="ECO:0000256" key="2">
    <source>
        <dbReference type="SAM" id="SignalP"/>
    </source>
</evidence>
<feature type="compositionally biased region" description="Basic and acidic residues" evidence="1">
    <location>
        <begin position="112"/>
        <end position="123"/>
    </location>
</feature>
<feature type="signal peptide" evidence="2">
    <location>
        <begin position="1"/>
        <end position="29"/>
    </location>
</feature>
<dbReference type="Proteomes" id="UP000269945">
    <property type="component" value="Unassembled WGS sequence"/>
</dbReference>
<sequence length="186" mass="20175">MPEGALSLVAKLLGIWVLLEFSIKHFVFTTGSSKVGNHGVARADPEPRSCCCVSRDHLELLGEASAADSWGAHQRTGTRSCCMDPHPGQRHVPAQTAEPWSQVPAPSSPQPRTHEPNAPERRCPRQPPSGPAHSGHLQIQSQQAEAGKEGRGLTICGQKEYTLWPLHYRKSVRVCSVTHLGRANGS</sequence>
<feature type="chain" id="PRO_5040991349" evidence="2">
    <location>
        <begin position="30"/>
        <end position="186"/>
    </location>
</feature>
<gene>
    <name evidence="3" type="ORF">BN2614_LOCUS1</name>
</gene>
<evidence type="ECO:0000313" key="4">
    <source>
        <dbReference type="Proteomes" id="UP000269945"/>
    </source>
</evidence>
<proteinExistence type="predicted"/>
<accession>A0A9X9M7Y0</accession>
<dbReference type="EMBL" id="CYRY02044063">
    <property type="protein sequence ID" value="VCX38826.1"/>
    <property type="molecule type" value="Genomic_DNA"/>
</dbReference>
<feature type="region of interest" description="Disordered" evidence="1">
    <location>
        <begin position="69"/>
        <end position="146"/>
    </location>
</feature>
<dbReference type="AlphaFoldDB" id="A0A9X9M7Y0"/>
<keyword evidence="2" id="KW-0732">Signal</keyword>
<name>A0A9X9M7Y0_GULGU</name>
<comment type="caution">
    <text evidence="3">The sequence shown here is derived from an EMBL/GenBank/DDBJ whole genome shotgun (WGS) entry which is preliminary data.</text>
</comment>
<evidence type="ECO:0000313" key="3">
    <source>
        <dbReference type="EMBL" id="VCX38826.1"/>
    </source>
</evidence>